<dbReference type="RefSeq" id="XP_060449608.1">
    <property type="nucleotide sequence ID" value="XM_060587380.1"/>
</dbReference>
<sequence length="195" mass="21469">MGLSTPVAAVLIVLVTVVPMLLIAGFTARFISRNFRDAAGAIEPRPARRWFGLRRVKSTDSTTTSLATHTQHYADSWPDLESLRTYRDTPNPSIQHGIHEIASFGQSIELELLADKAKDRSRRTAPEVPQPLKVLKRLGRGSGGEFRGDASGSRSVAETDEGLDGFRGPFDEPLVVRKKRRNHRTGQTPSLKDVG</sequence>
<accession>A0AAJ0A005</accession>
<keyword evidence="2" id="KW-0472">Membrane</keyword>
<dbReference type="AlphaFoldDB" id="A0AAJ0A005"/>
<dbReference type="EMBL" id="JAHMHQ010000003">
    <property type="protein sequence ID" value="KAK1641001.1"/>
    <property type="molecule type" value="Genomic_DNA"/>
</dbReference>
<dbReference type="GeneID" id="85472242"/>
<keyword evidence="4" id="KW-1185">Reference proteome</keyword>
<feature type="transmembrane region" description="Helical" evidence="2">
    <location>
        <begin position="6"/>
        <end position="26"/>
    </location>
</feature>
<protein>
    <submittedName>
        <fullName evidence="3">Uncharacterized protein</fullName>
    </submittedName>
</protein>
<keyword evidence="2" id="KW-1133">Transmembrane helix</keyword>
<organism evidence="3 4">
    <name type="scientific">Colletotrichum phormii</name>
    <dbReference type="NCBI Taxonomy" id="359342"/>
    <lineage>
        <taxon>Eukaryota</taxon>
        <taxon>Fungi</taxon>
        <taxon>Dikarya</taxon>
        <taxon>Ascomycota</taxon>
        <taxon>Pezizomycotina</taxon>
        <taxon>Sordariomycetes</taxon>
        <taxon>Hypocreomycetidae</taxon>
        <taxon>Glomerellales</taxon>
        <taxon>Glomerellaceae</taxon>
        <taxon>Colletotrichum</taxon>
        <taxon>Colletotrichum acutatum species complex</taxon>
    </lineage>
</organism>
<evidence type="ECO:0000313" key="3">
    <source>
        <dbReference type="EMBL" id="KAK1641001.1"/>
    </source>
</evidence>
<proteinExistence type="predicted"/>
<gene>
    <name evidence="3" type="ORF">BDP81DRAFT_390318</name>
</gene>
<keyword evidence="2" id="KW-0812">Transmembrane</keyword>
<reference evidence="3" key="1">
    <citation type="submission" date="2021-06" db="EMBL/GenBank/DDBJ databases">
        <title>Comparative genomics, transcriptomics and evolutionary studies reveal genomic signatures of adaptation to plant cell wall in hemibiotrophic fungi.</title>
        <authorList>
            <consortium name="DOE Joint Genome Institute"/>
            <person name="Baroncelli R."/>
            <person name="Diaz J.F."/>
            <person name="Benocci T."/>
            <person name="Peng M."/>
            <person name="Battaglia E."/>
            <person name="Haridas S."/>
            <person name="Andreopoulos W."/>
            <person name="Labutti K."/>
            <person name="Pangilinan J."/>
            <person name="Floch G.L."/>
            <person name="Makela M.R."/>
            <person name="Henrissat B."/>
            <person name="Grigoriev I.V."/>
            <person name="Crouch J.A."/>
            <person name="De Vries R.P."/>
            <person name="Sukno S.A."/>
            <person name="Thon M.R."/>
        </authorList>
    </citation>
    <scope>NUCLEOTIDE SEQUENCE</scope>
    <source>
        <strain evidence="3">CBS 102054</strain>
    </source>
</reference>
<evidence type="ECO:0000256" key="1">
    <source>
        <dbReference type="SAM" id="MobiDB-lite"/>
    </source>
</evidence>
<feature type="region of interest" description="Disordered" evidence="1">
    <location>
        <begin position="138"/>
        <end position="195"/>
    </location>
</feature>
<dbReference type="Proteomes" id="UP001243989">
    <property type="component" value="Unassembled WGS sequence"/>
</dbReference>
<evidence type="ECO:0000256" key="2">
    <source>
        <dbReference type="SAM" id="Phobius"/>
    </source>
</evidence>
<name>A0AAJ0A005_9PEZI</name>
<evidence type="ECO:0000313" key="4">
    <source>
        <dbReference type="Proteomes" id="UP001243989"/>
    </source>
</evidence>
<comment type="caution">
    <text evidence="3">The sequence shown here is derived from an EMBL/GenBank/DDBJ whole genome shotgun (WGS) entry which is preliminary data.</text>
</comment>
<feature type="compositionally biased region" description="Polar residues" evidence="1">
    <location>
        <begin position="185"/>
        <end position="195"/>
    </location>
</feature>